<proteinExistence type="predicted"/>
<organism evidence="4 5">
    <name type="scientific">Nakamurella panacisegetis</name>
    <dbReference type="NCBI Taxonomy" id="1090615"/>
    <lineage>
        <taxon>Bacteria</taxon>
        <taxon>Bacillati</taxon>
        <taxon>Actinomycetota</taxon>
        <taxon>Actinomycetes</taxon>
        <taxon>Nakamurellales</taxon>
        <taxon>Nakamurellaceae</taxon>
        <taxon>Nakamurella</taxon>
    </lineage>
</organism>
<dbReference type="Gene3D" id="1.10.10.1320">
    <property type="entry name" value="Anti-sigma factor, zinc-finger domain"/>
    <property type="match status" value="1"/>
</dbReference>
<sequence length="106" mass="11553">MASDGSGDVECASVLKDVWLFLDDEMNQENRAAVEAHLDGCEPCLEEANLDQKLKALLHSKCGGDRAPAELRAKLVARLHEVTVTSVGRDGLEQISMRTVETETTI</sequence>
<name>A0A1H0I535_9ACTN</name>
<dbReference type="RefSeq" id="WP_090474275.1">
    <property type="nucleotide sequence ID" value="NZ_LT629710.1"/>
</dbReference>
<evidence type="ECO:0000313" key="5">
    <source>
        <dbReference type="Proteomes" id="UP000198741"/>
    </source>
</evidence>
<dbReference type="InterPro" id="IPR024020">
    <property type="entry name" value="Anit_sigma_mycothiol_RsrA"/>
</dbReference>
<keyword evidence="1" id="KW-0805">Transcription regulation</keyword>
<evidence type="ECO:0000256" key="2">
    <source>
        <dbReference type="ARBA" id="ARBA00023163"/>
    </source>
</evidence>
<keyword evidence="5" id="KW-1185">Reference proteome</keyword>
<dbReference type="NCBIfam" id="TIGR03988">
    <property type="entry name" value="antisig_RsrA"/>
    <property type="match status" value="1"/>
</dbReference>
<dbReference type="InterPro" id="IPR041916">
    <property type="entry name" value="Anti_sigma_zinc_sf"/>
</dbReference>
<evidence type="ECO:0000256" key="1">
    <source>
        <dbReference type="ARBA" id="ARBA00023015"/>
    </source>
</evidence>
<accession>A0A1H0I535</accession>
<dbReference type="Proteomes" id="UP000198741">
    <property type="component" value="Chromosome I"/>
</dbReference>
<gene>
    <name evidence="4" type="ORF">SAMN04515671_0362</name>
</gene>
<evidence type="ECO:0000313" key="4">
    <source>
        <dbReference type="EMBL" id="SDO26532.1"/>
    </source>
</evidence>
<dbReference type="Pfam" id="PF13490">
    <property type="entry name" value="zf-HC2"/>
    <property type="match status" value="1"/>
</dbReference>
<dbReference type="EMBL" id="LT629710">
    <property type="protein sequence ID" value="SDO26532.1"/>
    <property type="molecule type" value="Genomic_DNA"/>
</dbReference>
<feature type="domain" description="Putative zinc-finger" evidence="3">
    <location>
        <begin position="11"/>
        <end position="44"/>
    </location>
</feature>
<keyword evidence="2" id="KW-0804">Transcription</keyword>
<dbReference type="STRING" id="1090615.SAMN04515671_0362"/>
<protein>
    <submittedName>
        <fullName evidence="4">Mycothiol system anti-sigma-R factor</fullName>
    </submittedName>
</protein>
<dbReference type="InterPro" id="IPR027383">
    <property type="entry name" value="Znf_put"/>
</dbReference>
<dbReference type="AlphaFoldDB" id="A0A1H0I535"/>
<reference evidence="4 5" key="1">
    <citation type="submission" date="2016-10" db="EMBL/GenBank/DDBJ databases">
        <authorList>
            <person name="de Groot N.N."/>
        </authorList>
    </citation>
    <scope>NUCLEOTIDE SEQUENCE [LARGE SCALE GENOMIC DNA]</scope>
    <source>
        <strain evidence="5">P4-7,KCTC 19426,CECT 7604</strain>
    </source>
</reference>
<evidence type="ECO:0000259" key="3">
    <source>
        <dbReference type="Pfam" id="PF13490"/>
    </source>
</evidence>
<dbReference type="OrthoDB" id="3267840at2"/>